<comment type="subcellular location">
    <subcellularLocation>
        <location evidence="6">Membrane</location>
        <topology evidence="6">Multi-pass membrane protein</topology>
    </subcellularLocation>
</comment>
<feature type="domain" description="Peptidase S26" evidence="7">
    <location>
        <begin position="87"/>
        <end position="272"/>
    </location>
</feature>
<dbReference type="PRINTS" id="PR00727">
    <property type="entry name" value="LEADERPTASE"/>
</dbReference>
<dbReference type="Pfam" id="PF10502">
    <property type="entry name" value="Peptidase_S26"/>
    <property type="match status" value="1"/>
</dbReference>
<organism evidence="8 9">
    <name type="scientific">Agarivorans aestuarii</name>
    <dbReference type="NCBI Taxonomy" id="1563703"/>
    <lineage>
        <taxon>Bacteria</taxon>
        <taxon>Pseudomonadati</taxon>
        <taxon>Pseudomonadota</taxon>
        <taxon>Gammaproteobacteria</taxon>
        <taxon>Alteromonadales</taxon>
        <taxon>Alteromonadaceae</taxon>
        <taxon>Agarivorans</taxon>
    </lineage>
</organism>
<dbReference type="CDD" id="cd06530">
    <property type="entry name" value="S26_SPase_I"/>
    <property type="match status" value="1"/>
</dbReference>
<keyword evidence="9" id="KW-1185">Reference proteome</keyword>
<comment type="catalytic activity">
    <reaction evidence="1 6">
        <text>Cleavage of hydrophobic, N-terminal signal or leader sequences from secreted and periplasmic proteins.</text>
        <dbReference type="EC" id="3.4.21.89"/>
    </reaction>
</comment>
<dbReference type="Proteomes" id="UP001310248">
    <property type="component" value="Unassembled WGS sequence"/>
</dbReference>
<dbReference type="PROSITE" id="PS00761">
    <property type="entry name" value="SPASE_I_3"/>
    <property type="match status" value="1"/>
</dbReference>
<evidence type="ECO:0000256" key="6">
    <source>
        <dbReference type="RuleBase" id="RU362042"/>
    </source>
</evidence>
<dbReference type="PANTHER" id="PTHR43390:SF1">
    <property type="entry name" value="CHLOROPLAST PROCESSING PEPTIDASE"/>
    <property type="match status" value="1"/>
</dbReference>
<dbReference type="SUPFAM" id="SSF51306">
    <property type="entry name" value="LexA/Signal peptidase"/>
    <property type="match status" value="1"/>
</dbReference>
<evidence type="ECO:0000256" key="3">
    <source>
        <dbReference type="ARBA" id="ARBA00013208"/>
    </source>
</evidence>
<dbReference type="InterPro" id="IPR019758">
    <property type="entry name" value="Pept_S26A_signal_pept_1_CS"/>
</dbReference>
<dbReference type="EMBL" id="JAYDYW010000007">
    <property type="protein sequence ID" value="MEE1674412.1"/>
    <property type="molecule type" value="Genomic_DNA"/>
</dbReference>
<keyword evidence="6" id="KW-0472">Membrane</keyword>
<name>A0ABU7G4U9_9ALTE</name>
<dbReference type="PANTHER" id="PTHR43390">
    <property type="entry name" value="SIGNAL PEPTIDASE I"/>
    <property type="match status" value="1"/>
</dbReference>
<dbReference type="InterPro" id="IPR036286">
    <property type="entry name" value="LexA/Signal_pep-like_sf"/>
</dbReference>
<keyword evidence="6" id="KW-1133">Transmembrane helix</keyword>
<feature type="transmembrane region" description="Helical" evidence="6">
    <location>
        <begin position="7"/>
        <end position="25"/>
    </location>
</feature>
<evidence type="ECO:0000256" key="2">
    <source>
        <dbReference type="ARBA" id="ARBA00009370"/>
    </source>
</evidence>
<comment type="caution">
    <text evidence="8">The sequence shown here is derived from an EMBL/GenBank/DDBJ whole genome shotgun (WGS) entry which is preliminary data.</text>
</comment>
<keyword evidence="6" id="KW-0645">Protease</keyword>
<dbReference type="InterPro" id="IPR019533">
    <property type="entry name" value="Peptidase_S26"/>
</dbReference>
<evidence type="ECO:0000313" key="9">
    <source>
        <dbReference type="Proteomes" id="UP001310248"/>
    </source>
</evidence>
<comment type="similarity">
    <text evidence="2 6">Belongs to the peptidase S26 family.</text>
</comment>
<keyword evidence="6" id="KW-0812">Transmembrane</keyword>
<accession>A0ABU7G4U9</accession>
<evidence type="ECO:0000259" key="7">
    <source>
        <dbReference type="Pfam" id="PF10502"/>
    </source>
</evidence>
<reference evidence="9" key="1">
    <citation type="submission" date="2023-07" db="EMBL/GenBank/DDBJ databases">
        <title>Draft genome sequence of Agarivorans aestuarii strain ZMCS4, a CAZymes producing bacteria isolated from the marine brown algae Clodostephus spongiosus.</title>
        <authorList>
            <person name="Lorente B."/>
            <person name="Cabral C."/>
            <person name="Frias J."/>
            <person name="Faria J."/>
            <person name="Toubarro D."/>
        </authorList>
    </citation>
    <scope>NUCLEOTIDE SEQUENCE [LARGE SCALE GENOMIC DNA]</scope>
    <source>
        <strain evidence="9">ZMCS4</strain>
    </source>
</reference>
<protein>
    <recommendedName>
        <fullName evidence="4 6">Signal peptidase I</fullName>
        <ecNumber evidence="3 6">3.4.21.89</ecNumber>
    </recommendedName>
</protein>
<keyword evidence="5 6" id="KW-0378">Hydrolase</keyword>
<dbReference type="RefSeq" id="WP_329775542.1">
    <property type="nucleotide sequence ID" value="NZ_JAYDYW010000007.1"/>
</dbReference>
<proteinExistence type="inferred from homology"/>
<dbReference type="EC" id="3.4.21.89" evidence="3 6"/>
<evidence type="ECO:0000256" key="5">
    <source>
        <dbReference type="ARBA" id="ARBA00022801"/>
    </source>
</evidence>
<reference evidence="8 9" key="2">
    <citation type="submission" date="2023-12" db="EMBL/GenBank/DDBJ databases">
        <authorList>
            <consortium name="Cladostephus spongiosus"/>
            <person name="Lorente B."/>
            <person name="Cabral C."/>
            <person name="Frias J."/>
            <person name="Faria J."/>
            <person name="Toubarro D."/>
        </authorList>
    </citation>
    <scope>NUCLEOTIDE SEQUENCE [LARGE SCALE GENOMIC DNA]</scope>
    <source>
        <strain evidence="8 9">ZMCS4</strain>
    </source>
</reference>
<dbReference type="Gene3D" id="2.10.109.10">
    <property type="entry name" value="Umud Fragment, subunit A"/>
    <property type="match status" value="1"/>
</dbReference>
<dbReference type="NCBIfam" id="TIGR02227">
    <property type="entry name" value="sigpep_I_bact"/>
    <property type="match status" value="1"/>
</dbReference>
<sequence length="287" mass="32403">MEWKPKLWVSILLAIIIQPSVFLYLNRLRLFGFYFCVSIFTAIIDWYYSSFLILALVLVILVHSFIIVRYYDESLPRAWFSRWWGLVAVHALVLGSLTLFRAFLFEPFSIPAASMSPQLEVGDYIVVKKFGYGTYGTYGVTILDQDGVNPELMEKGSVYVFYPPNMEVPHVSRLIGLPGELVSFKGSEISVNGKELPASFVSGSTDFEVYKEVLANNSYLVQRMIGVSRPFSDAYVIPDNSYFFVGDNRDNSVDSRLYGVVDGSRVLGRLALTLKPNAFSLKNSLPE</sequence>
<evidence type="ECO:0000256" key="1">
    <source>
        <dbReference type="ARBA" id="ARBA00000677"/>
    </source>
</evidence>
<feature type="transmembrane region" description="Helical" evidence="6">
    <location>
        <begin position="83"/>
        <end position="104"/>
    </location>
</feature>
<gene>
    <name evidence="8" type="primary">lepB</name>
    <name evidence="8" type="ORF">SNR37_003851</name>
</gene>
<evidence type="ECO:0000313" key="8">
    <source>
        <dbReference type="EMBL" id="MEE1674412.1"/>
    </source>
</evidence>
<dbReference type="InterPro" id="IPR000223">
    <property type="entry name" value="Pept_S26A_signal_pept_1"/>
</dbReference>
<evidence type="ECO:0000256" key="4">
    <source>
        <dbReference type="ARBA" id="ARBA00019232"/>
    </source>
</evidence>
<dbReference type="GO" id="GO:0009003">
    <property type="term" value="F:signal peptidase activity"/>
    <property type="evidence" value="ECO:0007669"/>
    <property type="project" value="UniProtKB-EC"/>
</dbReference>